<dbReference type="EMBL" id="CAXDID020000166">
    <property type="protein sequence ID" value="CAL6045827.1"/>
    <property type="molecule type" value="Genomic_DNA"/>
</dbReference>
<organism evidence="1">
    <name type="scientific">Hexamita inflata</name>
    <dbReference type="NCBI Taxonomy" id="28002"/>
    <lineage>
        <taxon>Eukaryota</taxon>
        <taxon>Metamonada</taxon>
        <taxon>Diplomonadida</taxon>
        <taxon>Hexamitidae</taxon>
        <taxon>Hexamitinae</taxon>
        <taxon>Hexamita</taxon>
    </lineage>
</organism>
<protein>
    <submittedName>
        <fullName evidence="1">Uncharacterized protein</fullName>
    </submittedName>
</protein>
<reference evidence="1" key="1">
    <citation type="submission" date="2023-06" db="EMBL/GenBank/DDBJ databases">
        <authorList>
            <person name="Kurt Z."/>
        </authorList>
    </citation>
    <scope>NUCLEOTIDE SEQUENCE</scope>
</reference>
<reference evidence="2 3" key="2">
    <citation type="submission" date="2024-07" db="EMBL/GenBank/DDBJ databases">
        <authorList>
            <person name="Akdeniz Z."/>
        </authorList>
    </citation>
    <scope>NUCLEOTIDE SEQUENCE [LARGE SCALE GENOMIC DNA]</scope>
</reference>
<sequence length="153" mass="18432">MLTRLQLTQFETVLHAIIQQLTGKIISSNYQLYNELLQLGQPERRGLWKKIGARIRTSEQEVHDYFYNTWQLQFYEDPNLYRQELKQFLKESLSQTANYKEAINTAMQEFQNQFPLNRCNKRKLYQLLYQYVQIIMKSRLESTNIENVQIGNE</sequence>
<keyword evidence="3" id="KW-1185">Reference proteome</keyword>
<dbReference type="Proteomes" id="UP001642409">
    <property type="component" value="Unassembled WGS sequence"/>
</dbReference>
<evidence type="ECO:0000313" key="3">
    <source>
        <dbReference type="Proteomes" id="UP001642409"/>
    </source>
</evidence>
<accession>A0AA86QKR4</accession>
<evidence type="ECO:0000313" key="2">
    <source>
        <dbReference type="EMBL" id="CAL6045827.1"/>
    </source>
</evidence>
<dbReference type="AlphaFoldDB" id="A0AA86QKR4"/>
<gene>
    <name evidence="2" type="ORF">HINF_LOCUS41415</name>
    <name evidence="1" type="ORF">HINF_LOCUS45957</name>
</gene>
<proteinExistence type="predicted"/>
<dbReference type="EMBL" id="CATOUU010000905">
    <property type="protein sequence ID" value="CAI9958312.1"/>
    <property type="molecule type" value="Genomic_DNA"/>
</dbReference>
<name>A0AA86QKR4_9EUKA</name>
<comment type="caution">
    <text evidence="1">The sequence shown here is derived from an EMBL/GenBank/DDBJ whole genome shotgun (WGS) entry which is preliminary data.</text>
</comment>
<evidence type="ECO:0000313" key="1">
    <source>
        <dbReference type="EMBL" id="CAI9958312.1"/>
    </source>
</evidence>